<gene>
    <name evidence="1" type="ORF">LACBIDRAFT_322498</name>
</gene>
<dbReference type="RefSeq" id="XP_001876011.1">
    <property type="nucleotide sequence ID" value="XM_001875976.1"/>
</dbReference>
<dbReference type="EMBL" id="DS547093">
    <property type="protein sequence ID" value="EDR13513.1"/>
    <property type="molecule type" value="Genomic_DNA"/>
</dbReference>
<evidence type="ECO:0000313" key="1">
    <source>
        <dbReference type="EMBL" id="EDR13513.1"/>
    </source>
</evidence>
<dbReference type="Proteomes" id="UP000001194">
    <property type="component" value="Unassembled WGS sequence"/>
</dbReference>
<dbReference type="InParanoid" id="B0CWI0"/>
<dbReference type="HOGENOM" id="CLU_1855599_0_0_1"/>
<name>B0CWI0_LACBS</name>
<dbReference type="KEGG" id="lbc:LACBIDRAFT_322498"/>
<sequence>MTLPGPGKSRGPFQHAFFLQLIRQVLSSEAPFSLKQDPDMHPKAAFRFSMHFWWHYQRASWINGWYDILPEAPAYIAKSDLFKYETPHMSGIIPENGKMYYMFSSDASTYTSIYLHSMEELEEYQSSCLLFGAKWGRG</sequence>
<reference evidence="1 2" key="1">
    <citation type="journal article" date="2008" name="Nature">
        <title>The genome of Laccaria bicolor provides insights into mycorrhizal symbiosis.</title>
        <authorList>
            <person name="Martin F."/>
            <person name="Aerts A."/>
            <person name="Ahren D."/>
            <person name="Brun A."/>
            <person name="Danchin E.G.J."/>
            <person name="Duchaussoy F."/>
            <person name="Gibon J."/>
            <person name="Kohler A."/>
            <person name="Lindquist E."/>
            <person name="Pereda V."/>
            <person name="Salamov A."/>
            <person name="Shapiro H.J."/>
            <person name="Wuyts J."/>
            <person name="Blaudez D."/>
            <person name="Buee M."/>
            <person name="Brokstein P."/>
            <person name="Canbaeck B."/>
            <person name="Cohen D."/>
            <person name="Courty P.E."/>
            <person name="Coutinho P.M."/>
            <person name="Delaruelle C."/>
            <person name="Detter J.C."/>
            <person name="Deveau A."/>
            <person name="DiFazio S."/>
            <person name="Duplessis S."/>
            <person name="Fraissinet-Tachet L."/>
            <person name="Lucic E."/>
            <person name="Frey-Klett P."/>
            <person name="Fourrey C."/>
            <person name="Feussner I."/>
            <person name="Gay G."/>
            <person name="Grimwood J."/>
            <person name="Hoegger P.J."/>
            <person name="Jain P."/>
            <person name="Kilaru S."/>
            <person name="Labbe J."/>
            <person name="Lin Y.C."/>
            <person name="Legue V."/>
            <person name="Le Tacon F."/>
            <person name="Marmeisse R."/>
            <person name="Melayah D."/>
            <person name="Montanini B."/>
            <person name="Muratet M."/>
            <person name="Nehls U."/>
            <person name="Niculita-Hirzel H."/>
            <person name="Oudot-Le Secq M.P."/>
            <person name="Peter M."/>
            <person name="Quesneville H."/>
            <person name="Rajashekar B."/>
            <person name="Reich M."/>
            <person name="Rouhier N."/>
            <person name="Schmutz J."/>
            <person name="Yin T."/>
            <person name="Chalot M."/>
            <person name="Henrissat B."/>
            <person name="Kuees U."/>
            <person name="Lucas S."/>
            <person name="Van de Peer Y."/>
            <person name="Podila G.K."/>
            <person name="Polle A."/>
            <person name="Pukkila P.J."/>
            <person name="Richardson P.M."/>
            <person name="Rouze P."/>
            <person name="Sanders I.R."/>
            <person name="Stajich J.E."/>
            <person name="Tunlid A."/>
            <person name="Tuskan G."/>
            <person name="Grigoriev I.V."/>
        </authorList>
    </citation>
    <scope>NUCLEOTIDE SEQUENCE [LARGE SCALE GENOMIC DNA]</scope>
    <source>
        <strain evidence="2">S238N-H82 / ATCC MYA-4686</strain>
    </source>
</reference>
<protein>
    <submittedName>
        <fullName evidence="1">Predicted protein</fullName>
    </submittedName>
</protein>
<keyword evidence="2" id="KW-1185">Reference proteome</keyword>
<proteinExistence type="predicted"/>
<dbReference type="AlphaFoldDB" id="B0CWI0"/>
<accession>B0CWI0</accession>
<dbReference type="GeneID" id="6071736"/>
<evidence type="ECO:0000313" key="2">
    <source>
        <dbReference type="Proteomes" id="UP000001194"/>
    </source>
</evidence>
<organism evidence="2">
    <name type="scientific">Laccaria bicolor (strain S238N-H82 / ATCC MYA-4686)</name>
    <name type="common">Bicoloured deceiver</name>
    <name type="synonym">Laccaria laccata var. bicolor</name>
    <dbReference type="NCBI Taxonomy" id="486041"/>
    <lineage>
        <taxon>Eukaryota</taxon>
        <taxon>Fungi</taxon>
        <taxon>Dikarya</taxon>
        <taxon>Basidiomycota</taxon>
        <taxon>Agaricomycotina</taxon>
        <taxon>Agaricomycetes</taxon>
        <taxon>Agaricomycetidae</taxon>
        <taxon>Agaricales</taxon>
        <taxon>Agaricineae</taxon>
        <taxon>Hydnangiaceae</taxon>
        <taxon>Laccaria</taxon>
    </lineage>
</organism>